<feature type="coiled-coil region" evidence="2">
    <location>
        <begin position="291"/>
        <end position="357"/>
    </location>
</feature>
<dbReference type="InterPro" id="IPR051876">
    <property type="entry name" value="ODA-DC/CCD"/>
</dbReference>
<feature type="domain" description="ODAD1 central coiled coil region" evidence="4">
    <location>
        <begin position="71"/>
        <end position="187"/>
    </location>
</feature>
<dbReference type="OrthoDB" id="6766775at2759"/>
<sequence length="514" mass="59326">MNSRLGGSMYESESQRLQREADNFTKKFEHEKKRLMILEDQYKQMIEELEEKKTHLKQVRPPTAIMKRDEHKIKLFENNLDQALIRYNEIQTQNKRLRQEIDVMRKEQRNQLRVNKNLVKDIQGMAENAKKLNVTTYAGQRLSEETNNQILALKANHEVQKLTFERNIKSLQDKLKEKDQREEDLEEEKKKALAGLKASKDAALGKTKAAGGIVATQEFANPVAVLKLRLSKWTTNNKEKKNLMDMYVRNVKIIEDAFDQIKEATGISSVEEIVTTFIKAEEQNYSLYNYVNMLNSEIDTIEEQNRSIEGQIAKHESLAVMSHQEKDKMRIRLTSEIEEMKAATVAKEQQIQAMESQMLRIKDYVQGMVESFREANSTFPLMVAKHMHYEEETQFNEQNVTLYLSELEEYSSMLITYLAYKNEMPDAAVSALSLDQMVEKDKEAGPLHIEAPSSNDAETEDEVITNGKDLYKRFENLVHKDQINIGGQGAAAHAGSHKDQYSKAGGSHMRHQKE</sequence>
<proteinExistence type="predicted"/>
<accession>A0A8J8NS12</accession>
<feature type="coiled-coil region" evidence="2">
    <location>
        <begin position="14"/>
        <end position="107"/>
    </location>
</feature>
<evidence type="ECO:0000313" key="5">
    <source>
        <dbReference type="EMBL" id="TNV80453.1"/>
    </source>
</evidence>
<keyword evidence="6" id="KW-1185">Reference proteome</keyword>
<feature type="domain" description="ODAD1 central coiled coil region" evidence="4">
    <location>
        <begin position="238"/>
        <end position="372"/>
    </location>
</feature>
<dbReference type="PANTHER" id="PTHR21694">
    <property type="entry name" value="COILED-COIL DOMAIN-CONTAINING PROTEIN 63"/>
    <property type="match status" value="1"/>
</dbReference>
<name>A0A8J8NS12_HALGN</name>
<dbReference type="PANTHER" id="PTHR21694:SF18">
    <property type="entry name" value="COILED-COIL DOMAIN-CONTAINING PROTEIN 63"/>
    <property type="match status" value="1"/>
</dbReference>
<evidence type="ECO:0000313" key="6">
    <source>
        <dbReference type="Proteomes" id="UP000785679"/>
    </source>
</evidence>
<protein>
    <recommendedName>
        <fullName evidence="4">ODAD1 central coiled coil region domain-containing protein</fullName>
    </recommendedName>
</protein>
<evidence type="ECO:0000259" key="4">
    <source>
        <dbReference type="Pfam" id="PF21773"/>
    </source>
</evidence>
<gene>
    <name evidence="5" type="ORF">FGO68_gene16843</name>
</gene>
<keyword evidence="1 2" id="KW-0175">Coiled coil</keyword>
<feature type="coiled-coil region" evidence="2">
    <location>
        <begin position="154"/>
        <end position="195"/>
    </location>
</feature>
<dbReference type="Pfam" id="PF21773">
    <property type="entry name" value="ODAD1_CC"/>
    <property type="match status" value="2"/>
</dbReference>
<dbReference type="Proteomes" id="UP000785679">
    <property type="component" value="Unassembled WGS sequence"/>
</dbReference>
<feature type="region of interest" description="Disordered" evidence="3">
    <location>
        <begin position="487"/>
        <end position="514"/>
    </location>
</feature>
<evidence type="ECO:0000256" key="2">
    <source>
        <dbReference type="SAM" id="Coils"/>
    </source>
</evidence>
<dbReference type="InterPro" id="IPR049258">
    <property type="entry name" value="ODAD1_CC"/>
</dbReference>
<dbReference type="AlphaFoldDB" id="A0A8J8NS12"/>
<evidence type="ECO:0000256" key="1">
    <source>
        <dbReference type="ARBA" id="ARBA00023054"/>
    </source>
</evidence>
<dbReference type="EMBL" id="RRYP01007491">
    <property type="protein sequence ID" value="TNV80453.1"/>
    <property type="molecule type" value="Genomic_DNA"/>
</dbReference>
<evidence type="ECO:0000256" key="3">
    <source>
        <dbReference type="SAM" id="MobiDB-lite"/>
    </source>
</evidence>
<reference evidence="5" key="1">
    <citation type="submission" date="2019-06" db="EMBL/GenBank/DDBJ databases">
        <authorList>
            <person name="Zheng W."/>
        </authorList>
    </citation>
    <scope>NUCLEOTIDE SEQUENCE</scope>
    <source>
        <strain evidence="5">QDHG01</strain>
    </source>
</reference>
<comment type="caution">
    <text evidence="5">The sequence shown here is derived from an EMBL/GenBank/DDBJ whole genome shotgun (WGS) entry which is preliminary data.</text>
</comment>
<organism evidence="5 6">
    <name type="scientific">Halteria grandinella</name>
    <dbReference type="NCBI Taxonomy" id="5974"/>
    <lineage>
        <taxon>Eukaryota</taxon>
        <taxon>Sar</taxon>
        <taxon>Alveolata</taxon>
        <taxon>Ciliophora</taxon>
        <taxon>Intramacronucleata</taxon>
        <taxon>Spirotrichea</taxon>
        <taxon>Stichotrichia</taxon>
        <taxon>Sporadotrichida</taxon>
        <taxon>Halteriidae</taxon>
        <taxon>Halteria</taxon>
    </lineage>
</organism>